<dbReference type="HOGENOM" id="CLU_019348_2_1_10"/>
<sequence>MRTITLFIFLLSLFGAAQAPAGYYSNADGKTGYELKTALKQIITDGYNGQSYSALIGLYQTSDNDEFYDSSQASTILDIYSENPDGADPYNYSFSENCGNVGPEGTCYNREHLFPQGRFNSQEPMRSDAHHVVPTDGQVNGQRGSFPFGEVDNPTYTSQNGSKKGPSVTPGFSGTVFEPIDEFKGDIARSLLYFSTRYEDNFNDSSWDSPDGQNDPRNGTPDQWYEDWYINLLLKWHAQDPVGDREIDRNNEVYKHQNNRNPYIDNPEYVQMIWGNGAEEVAIRGELTGTYVDTNGDNMVNLGDEIEYFYSVTNIGTVTLYNINIAGDKGSFDSSGQLDNLTPGTTSTNPFGILRYDLTQADLDSSCKCVTNQTEFNANTDPTNTGSIVSGISDDPNDIANVDTDNDGQPDDVTVTNLPFQGTGLNADELFISEYVEGTSFNKAIEIANFTGSPVDLSAYSLQKDGNGSGNWQNNTPLSGTLATGQVFVIANSQADQALQDKSDVLAGNGAALDYNGNDPVGLFKNGTLIDIVGTFGAGSNVVFGENKTLVRKPEIANPNVNFNLTAEWNSFPVNTFSDVGRHTYGNTAGEQDELLASVSIYPNPSTGVFYVKGLQESVQVIVYDVAGRKLVQKGLDHNQFFLDKSGIYFVKIQSRTIGRVFKLIVE</sequence>
<dbReference type="NCBIfam" id="TIGR04183">
    <property type="entry name" value="Por_Secre_tail"/>
    <property type="match status" value="1"/>
</dbReference>
<dbReference type="KEGG" id="nmf:NMS_2268"/>
<keyword evidence="8" id="KW-1185">Reference proteome</keyword>
<feature type="chain" id="PRO_5004914055" evidence="5">
    <location>
        <begin position="22"/>
        <end position="667"/>
    </location>
</feature>
<gene>
    <name evidence="7" type="ORF">NMS_2268</name>
</gene>
<accession>W8VXP3</accession>
<dbReference type="InterPro" id="IPR055354">
    <property type="entry name" value="DUF7507"/>
</dbReference>
<dbReference type="OrthoDB" id="5500612at2"/>
<evidence type="ECO:0000256" key="1">
    <source>
        <dbReference type="ARBA" id="ARBA00006429"/>
    </source>
</evidence>
<protein>
    <submittedName>
        <fullName evidence="7">Endonuclease I</fullName>
    </submittedName>
</protein>
<dbReference type="PANTHER" id="PTHR33607:SF2">
    <property type="entry name" value="ENDONUCLEASE-1"/>
    <property type="match status" value="1"/>
</dbReference>
<dbReference type="Pfam" id="PF04231">
    <property type="entry name" value="Endonuclease_1"/>
    <property type="match status" value="1"/>
</dbReference>
<dbReference type="EMBL" id="AP014548">
    <property type="protein sequence ID" value="BAO56277.1"/>
    <property type="molecule type" value="Genomic_DNA"/>
</dbReference>
<reference evidence="7 8" key="1">
    <citation type="journal article" date="2014" name="Proc. Natl. Acad. Sci. U.S.A.">
        <title>Functional characterization of flavobacteria rhodopsins reveals a unique class of light-driven chloride pump in bacteria.</title>
        <authorList>
            <person name="Yoshizawa S."/>
            <person name="Kumagai Y."/>
            <person name="Kim H."/>
            <person name="Ogura Y."/>
            <person name="Hayashi T."/>
            <person name="Iwasaki W."/>
            <person name="DeLong E.F."/>
            <person name="Kogure K."/>
        </authorList>
    </citation>
    <scope>NUCLEOTIDE SEQUENCE [LARGE SCALE GENOMIC DNA]</scope>
    <source>
        <strain evidence="7 8">S1-08</strain>
    </source>
</reference>
<evidence type="ECO:0000313" key="7">
    <source>
        <dbReference type="EMBL" id="BAO56277.1"/>
    </source>
</evidence>
<dbReference type="InterPro" id="IPR001322">
    <property type="entry name" value="Lamin_tail_dom"/>
</dbReference>
<keyword evidence="2" id="KW-0540">Nuclease</keyword>
<evidence type="ECO:0000256" key="2">
    <source>
        <dbReference type="ARBA" id="ARBA00022722"/>
    </source>
</evidence>
<proteinExistence type="inferred from homology"/>
<dbReference type="Pfam" id="PF18962">
    <property type="entry name" value="Por_Secre_tail"/>
    <property type="match status" value="1"/>
</dbReference>
<dbReference type="RefSeq" id="WP_041496756.1">
    <property type="nucleotide sequence ID" value="NZ_AP014548.1"/>
</dbReference>
<keyword evidence="7" id="KW-0255">Endonuclease</keyword>
<dbReference type="STRING" id="1454201.NMS_2268"/>
<evidence type="ECO:0000256" key="5">
    <source>
        <dbReference type="SAM" id="SignalP"/>
    </source>
</evidence>
<name>W8VXP3_9FLAO</name>
<evidence type="ECO:0000313" key="8">
    <source>
        <dbReference type="Proteomes" id="UP000031760"/>
    </source>
</evidence>
<evidence type="ECO:0000256" key="3">
    <source>
        <dbReference type="ARBA" id="ARBA00022729"/>
    </source>
</evidence>
<dbReference type="AlphaFoldDB" id="W8VXP3"/>
<dbReference type="Proteomes" id="UP000031760">
    <property type="component" value="Chromosome"/>
</dbReference>
<evidence type="ECO:0000256" key="4">
    <source>
        <dbReference type="ARBA" id="ARBA00022801"/>
    </source>
</evidence>
<dbReference type="PANTHER" id="PTHR33607">
    <property type="entry name" value="ENDONUCLEASE-1"/>
    <property type="match status" value="1"/>
</dbReference>
<keyword evidence="3 5" id="KW-0732">Signal</keyword>
<dbReference type="InterPro" id="IPR044925">
    <property type="entry name" value="His-Me_finger_sf"/>
</dbReference>
<organism evidence="7 8">
    <name type="scientific">Nonlabens marinus S1-08</name>
    <dbReference type="NCBI Taxonomy" id="1454201"/>
    <lineage>
        <taxon>Bacteria</taxon>
        <taxon>Pseudomonadati</taxon>
        <taxon>Bacteroidota</taxon>
        <taxon>Flavobacteriia</taxon>
        <taxon>Flavobacteriales</taxon>
        <taxon>Flavobacteriaceae</taxon>
        <taxon>Nonlabens</taxon>
    </lineage>
</organism>
<feature type="domain" description="LTD" evidence="6">
    <location>
        <begin position="414"/>
        <end position="540"/>
    </location>
</feature>
<dbReference type="PROSITE" id="PS51841">
    <property type="entry name" value="LTD"/>
    <property type="match status" value="1"/>
</dbReference>
<keyword evidence="4" id="KW-0378">Hydrolase</keyword>
<dbReference type="Pfam" id="PF24346">
    <property type="entry name" value="DUF7507"/>
    <property type="match status" value="1"/>
</dbReference>
<comment type="similarity">
    <text evidence="1">Belongs to the EndA/NucM nuclease family.</text>
</comment>
<dbReference type="Pfam" id="PF00932">
    <property type="entry name" value="LTD"/>
    <property type="match status" value="1"/>
</dbReference>
<dbReference type="InterPro" id="IPR026444">
    <property type="entry name" value="Secre_tail"/>
</dbReference>
<evidence type="ECO:0000259" key="6">
    <source>
        <dbReference type="PROSITE" id="PS51841"/>
    </source>
</evidence>
<dbReference type="GO" id="GO:0004519">
    <property type="term" value="F:endonuclease activity"/>
    <property type="evidence" value="ECO:0007669"/>
    <property type="project" value="UniProtKB-KW"/>
</dbReference>
<dbReference type="InterPro" id="IPR007346">
    <property type="entry name" value="Endonuclease-I"/>
</dbReference>
<feature type="signal peptide" evidence="5">
    <location>
        <begin position="1"/>
        <end position="21"/>
    </location>
</feature>
<dbReference type="SUPFAM" id="SSF54060">
    <property type="entry name" value="His-Me finger endonucleases"/>
    <property type="match status" value="1"/>
</dbReference>
<dbReference type="GO" id="GO:0016787">
    <property type="term" value="F:hydrolase activity"/>
    <property type="evidence" value="ECO:0007669"/>
    <property type="project" value="UniProtKB-KW"/>
</dbReference>